<accession>A0A368LI22</accession>
<dbReference type="RefSeq" id="WP_086958788.1">
    <property type="nucleotide sequence ID" value="NZ_FUKS01000007.1"/>
</dbReference>
<dbReference type="Proteomes" id="UP000252479">
    <property type="component" value="Unassembled WGS sequence"/>
</dbReference>
<dbReference type="GO" id="GO:0046872">
    <property type="term" value="F:metal ion binding"/>
    <property type="evidence" value="ECO:0007669"/>
    <property type="project" value="UniProtKB-KW"/>
</dbReference>
<reference evidence="4 5" key="1">
    <citation type="journal article" date="2017" name="Elife">
        <title>Extensive horizontal gene transfer in cheese-associated bacteria.</title>
        <authorList>
            <person name="Bonham K.S."/>
            <person name="Wolfe B.E."/>
            <person name="Dutton R.J."/>
        </authorList>
    </citation>
    <scope>NUCLEOTIDE SEQUENCE [LARGE SCALE GENOMIC DNA]</scope>
    <source>
        <strain evidence="4 5">JB196</strain>
    </source>
</reference>
<evidence type="ECO:0000259" key="3">
    <source>
        <dbReference type="SMART" id="SM01007"/>
    </source>
</evidence>
<dbReference type="EMBL" id="QPGL01000002">
    <property type="protein sequence ID" value="RCS70367.1"/>
    <property type="molecule type" value="Genomic_DNA"/>
</dbReference>
<name>A0A368LI22_9VIBR</name>
<dbReference type="AlphaFoldDB" id="A0A368LI22"/>
<dbReference type="InterPro" id="IPR050197">
    <property type="entry name" value="Aldolase_class_II_sugar_metab"/>
</dbReference>
<dbReference type="PANTHER" id="PTHR22789">
    <property type="entry name" value="FUCULOSE PHOSPHATE ALDOLASE"/>
    <property type="match status" value="1"/>
</dbReference>
<evidence type="ECO:0000313" key="5">
    <source>
        <dbReference type="Proteomes" id="UP000252479"/>
    </source>
</evidence>
<keyword evidence="2 4" id="KW-0456">Lyase</keyword>
<evidence type="ECO:0000256" key="1">
    <source>
        <dbReference type="ARBA" id="ARBA00022723"/>
    </source>
</evidence>
<dbReference type="GO" id="GO:0008994">
    <property type="term" value="F:rhamnulose-1-phosphate aldolase activity"/>
    <property type="evidence" value="ECO:0007669"/>
    <property type="project" value="UniProtKB-EC"/>
</dbReference>
<protein>
    <submittedName>
        <fullName evidence="4">Rhamnulose-1-phosphate aldolase</fullName>
        <ecNumber evidence="4">4.1.2.19</ecNumber>
    </submittedName>
</protein>
<dbReference type="InterPro" id="IPR001303">
    <property type="entry name" value="Aldolase_II/adducin_N"/>
</dbReference>
<evidence type="ECO:0000256" key="2">
    <source>
        <dbReference type="ARBA" id="ARBA00023239"/>
    </source>
</evidence>
<feature type="domain" description="Class II aldolase/adducin N-terminal" evidence="3">
    <location>
        <begin position="18"/>
        <end position="256"/>
    </location>
</feature>
<organism evidence="4 5">
    <name type="scientific">Vibrio casei</name>
    <dbReference type="NCBI Taxonomy" id="673372"/>
    <lineage>
        <taxon>Bacteria</taxon>
        <taxon>Pseudomonadati</taxon>
        <taxon>Pseudomonadota</taxon>
        <taxon>Gammaproteobacteria</taxon>
        <taxon>Vibrionales</taxon>
        <taxon>Vibrionaceae</taxon>
        <taxon>Vibrio</taxon>
    </lineage>
</organism>
<dbReference type="Pfam" id="PF00596">
    <property type="entry name" value="Aldolase_II"/>
    <property type="match status" value="1"/>
</dbReference>
<sequence>MNQITQIFLNDAVKLEIAKVSETAEYLWQREWAERNGGNISVDVTDIFGELPTSLDSFPHCHLSMVSNGKMGDNSFPKESAGHIFFVKGTGERIRELNHPELAGCILRIDDNAEGYHILWGGRELPDYAPTSEFISHVEIIMQKQAAGLPDRCVVHTHPLELIALSHHSKYAHDDELYTHVCWQMIPEVRAFIPRGIGIVPYCMPGSKVMAEGTKAKLADHDVAIWEKHGAVATGVDALTAFDFIDVANKGAKLFLMCLASGYEPEGVSKENMQHLKETFGL</sequence>
<keyword evidence="1" id="KW-0479">Metal-binding</keyword>
<dbReference type="SUPFAM" id="SSF53639">
    <property type="entry name" value="AraD/HMP-PK domain-like"/>
    <property type="match status" value="1"/>
</dbReference>
<dbReference type="GO" id="GO:0005829">
    <property type="term" value="C:cytosol"/>
    <property type="evidence" value="ECO:0007669"/>
    <property type="project" value="TreeGrafter"/>
</dbReference>
<comment type="caution">
    <text evidence="4">The sequence shown here is derived from an EMBL/GenBank/DDBJ whole genome shotgun (WGS) entry which is preliminary data.</text>
</comment>
<evidence type="ECO:0000313" key="4">
    <source>
        <dbReference type="EMBL" id="RCS70367.1"/>
    </source>
</evidence>
<dbReference type="InterPro" id="IPR036409">
    <property type="entry name" value="Aldolase_II/adducin_N_sf"/>
</dbReference>
<dbReference type="GeneID" id="303189854"/>
<keyword evidence="5" id="KW-1185">Reference proteome</keyword>
<dbReference type="EC" id="4.1.2.19" evidence="4"/>
<dbReference type="PANTHER" id="PTHR22789:SF0">
    <property type="entry name" value="3-OXO-TETRONATE 4-PHOSPHATE DECARBOXYLASE-RELATED"/>
    <property type="match status" value="1"/>
</dbReference>
<gene>
    <name evidence="4" type="ORF">CIK83_13085</name>
</gene>
<dbReference type="GO" id="GO:0019323">
    <property type="term" value="P:pentose catabolic process"/>
    <property type="evidence" value="ECO:0007669"/>
    <property type="project" value="TreeGrafter"/>
</dbReference>
<proteinExistence type="predicted"/>
<dbReference type="Gene3D" id="3.40.225.10">
    <property type="entry name" value="Class II aldolase/adducin N-terminal domain"/>
    <property type="match status" value="1"/>
</dbReference>
<dbReference type="NCBIfam" id="NF002963">
    <property type="entry name" value="PRK03634.1"/>
    <property type="match status" value="1"/>
</dbReference>
<dbReference type="SMART" id="SM01007">
    <property type="entry name" value="Aldolase_II"/>
    <property type="match status" value="1"/>
</dbReference>